<feature type="domain" description="YoaR-like putative peptidoglycan binding" evidence="3">
    <location>
        <begin position="259"/>
        <end position="348"/>
    </location>
</feature>
<keyword evidence="2" id="KW-0472">Membrane</keyword>
<dbReference type="EMBL" id="BOOW01000018">
    <property type="protein sequence ID" value="GII92616.1"/>
    <property type="molecule type" value="Genomic_DNA"/>
</dbReference>
<feature type="compositionally biased region" description="Pro residues" evidence="1">
    <location>
        <begin position="1"/>
        <end position="10"/>
    </location>
</feature>
<evidence type="ECO:0000313" key="4">
    <source>
        <dbReference type="EMBL" id="GII92616.1"/>
    </source>
</evidence>
<feature type="region of interest" description="Disordered" evidence="1">
    <location>
        <begin position="1"/>
        <end position="172"/>
    </location>
</feature>
<dbReference type="RefSeq" id="WP_380659462.1">
    <property type="nucleotide sequence ID" value="NZ_JBHLZQ010000010.1"/>
</dbReference>
<proteinExistence type="predicted"/>
<evidence type="ECO:0000313" key="5">
    <source>
        <dbReference type="Proteomes" id="UP000606172"/>
    </source>
</evidence>
<protein>
    <submittedName>
        <fullName evidence="4">Vanomycin resistance protein VanB</fullName>
    </submittedName>
</protein>
<dbReference type="InterPro" id="IPR007391">
    <property type="entry name" value="Vancomycin_resist_VanW"/>
</dbReference>
<comment type="caution">
    <text evidence="4">The sequence shown here is derived from an EMBL/GenBank/DDBJ whole genome shotgun (WGS) entry which is preliminary data.</text>
</comment>
<reference evidence="4" key="1">
    <citation type="submission" date="2021-01" db="EMBL/GenBank/DDBJ databases">
        <title>Whole genome shotgun sequence of Sinosporangium siamense NBRC 109515.</title>
        <authorList>
            <person name="Komaki H."/>
            <person name="Tamura T."/>
        </authorList>
    </citation>
    <scope>NUCLEOTIDE SEQUENCE</scope>
    <source>
        <strain evidence="4">NBRC 109515</strain>
    </source>
</reference>
<gene>
    <name evidence="4" type="ORF">Ssi02_28470</name>
</gene>
<name>A0A919REV6_9ACTN</name>
<accession>A0A919REV6</accession>
<keyword evidence="2" id="KW-1133">Transmembrane helix</keyword>
<dbReference type="AlphaFoldDB" id="A0A919REV6"/>
<sequence length="727" mass="76393">MPPPGPPTGPHGPNQPYGPHNPNGNPLAAPHGDVAYLSARETPPGDGGPRGPHGPAHPFTPPPGRPQGPGGAPDDQRDANRLPPGVSPDIFGSTGFGPPGGHGHGQRPGHGDGTSALPSTAPVPQPWPMAAGANEERPASPPPPQGRGPAKPPAAPKPAPRPSGDGDDGEPKSRRGLLIALLSVVALAGLAYLIPALVMSGAVLPRTTVEGVDIGGLSATEAADKLRERLSERIGESIELEAYGRKHAVVPEKAGLEFDVAGTVAQAPSGFPSPAGVWRALTAGTTVQAKVKADSAKLSEAVAAVAKKIDRPARESEIRYRGTTPVAIGSQTGRELDQQAAAELVKDAFLRPRTPIQLTVAEVKPKVSAATVKRTLATAKKAVSGPLTLTANGRQAQLPAARIAAHLTFVADGRGGMRPEFEAHEAMAGLDAKLVPAGKAPKDATFNVVGGKLKPVAGKSGEGVDAKALAGSVAGFVAKGGNRTIPVKITKVKPRMNVKDIKGLGITEKVSEFTTPYTPAPRVTNIQTIARILDGYIVRPGETFSLNTVVGERDKARGFVEAPQISGGRLVDSVGGGISQFVTTMYNAVFFGGFQDVKHTPHEFYISRYPAGRESTVSFPEPDFIWRNDSKYGVLVKTSYTSSSVTVAFWSTKRYDEIKSESSARYNFTDFKRETSDAPKCIPMVGTRGFTIEVSRVFIKDGKEVKREKNVTVYKPEVDLKCTNPER</sequence>
<keyword evidence="5" id="KW-1185">Reference proteome</keyword>
<keyword evidence="2" id="KW-0812">Transmembrane</keyword>
<evidence type="ECO:0000259" key="3">
    <source>
        <dbReference type="Pfam" id="PF12229"/>
    </source>
</evidence>
<dbReference type="InterPro" id="IPR022029">
    <property type="entry name" value="YoaR-like_PG-bd"/>
</dbReference>
<organism evidence="4 5">
    <name type="scientific">Sinosporangium siamense</name>
    <dbReference type="NCBI Taxonomy" id="1367973"/>
    <lineage>
        <taxon>Bacteria</taxon>
        <taxon>Bacillati</taxon>
        <taxon>Actinomycetota</taxon>
        <taxon>Actinomycetes</taxon>
        <taxon>Streptosporangiales</taxon>
        <taxon>Streptosporangiaceae</taxon>
        <taxon>Sinosporangium</taxon>
    </lineage>
</organism>
<dbReference type="InterPro" id="IPR052913">
    <property type="entry name" value="Glycopeptide_resist_protein"/>
</dbReference>
<feature type="transmembrane region" description="Helical" evidence="2">
    <location>
        <begin position="177"/>
        <end position="198"/>
    </location>
</feature>
<dbReference type="Pfam" id="PF12229">
    <property type="entry name" value="PG_binding_4"/>
    <property type="match status" value="1"/>
</dbReference>
<dbReference type="PANTHER" id="PTHR35788">
    <property type="entry name" value="EXPORTED PROTEIN-RELATED"/>
    <property type="match status" value="1"/>
</dbReference>
<evidence type="ECO:0000256" key="2">
    <source>
        <dbReference type="SAM" id="Phobius"/>
    </source>
</evidence>
<dbReference type="Pfam" id="PF04294">
    <property type="entry name" value="VanW"/>
    <property type="match status" value="1"/>
</dbReference>
<dbReference type="Proteomes" id="UP000606172">
    <property type="component" value="Unassembled WGS sequence"/>
</dbReference>
<feature type="compositionally biased region" description="Gly residues" evidence="1">
    <location>
        <begin position="94"/>
        <end position="112"/>
    </location>
</feature>
<evidence type="ECO:0000256" key="1">
    <source>
        <dbReference type="SAM" id="MobiDB-lite"/>
    </source>
</evidence>
<feature type="compositionally biased region" description="Pro residues" evidence="1">
    <location>
        <begin position="139"/>
        <end position="161"/>
    </location>
</feature>
<dbReference type="PANTHER" id="PTHR35788:SF1">
    <property type="entry name" value="EXPORTED PROTEIN"/>
    <property type="match status" value="1"/>
</dbReference>